<reference evidence="2 3" key="1">
    <citation type="submission" date="2016-03" db="EMBL/GenBank/DDBJ databases">
        <title>EvidentialGene: Evidence-directed Construction of Genes on Genomes.</title>
        <authorList>
            <person name="Gilbert D.G."/>
            <person name="Choi J.-H."/>
            <person name="Mockaitis K."/>
            <person name="Colbourne J."/>
            <person name="Pfrender M."/>
        </authorList>
    </citation>
    <scope>NUCLEOTIDE SEQUENCE [LARGE SCALE GENOMIC DNA]</scope>
    <source>
        <strain evidence="2 3">Xinb3</strain>
        <tissue evidence="2">Complete organism</tissue>
    </source>
</reference>
<protein>
    <submittedName>
        <fullName evidence="2">Uncharacterized protein</fullName>
    </submittedName>
</protein>
<comment type="caution">
    <text evidence="2">The sequence shown here is derived from an EMBL/GenBank/DDBJ whole genome shotgun (WGS) entry which is preliminary data.</text>
</comment>
<sequence length="519" mass="57227">MGIGCQTNLLNIVAIAILQIAIETDHSQIQQILYVSGKKKRKWNSKSGGAGLSRDYSRALKRQATDILLKWKKNGVPPEEWNKLNDCSSNVAAVFSLVQKTCDVSAEVFIGRSEISSNFVANDQASSTTVNQCTSDGKLESPINSFGALATYLDERADWDYMHQQMVNPEESIIGNESLTSEEDDSSSMDGEQVGDDESPILLLLPHTIPMKMLSFKRLLQYHAVYTTQKKSHVTYFLRLRHHYRPAIDYDTLPTTGEQLLRVESSKAFIERVVLPNIVEDEEAEITVDSYRIYNGSPSPEVAARPGEAAAGPCAVSAIPNTATAGPDAFAARPDVPAAMSDRSAARSVEPAARSDASAGVPDEGIDFRRERRPVRKLSPVIYHLDDKGEAKYVHFGLENGITRDSPGVFFKHAELIQYASIYKKHQDILPPSITKKINRFDENEQILHVKRLLRADGHNAGISSSAQPASTTPKKLPHFTIDLNADGVQLFQSSEKNKCIPIMMVVHSVLLMVAGNHA</sequence>
<organism evidence="2 3">
    <name type="scientific">Daphnia magna</name>
    <dbReference type="NCBI Taxonomy" id="35525"/>
    <lineage>
        <taxon>Eukaryota</taxon>
        <taxon>Metazoa</taxon>
        <taxon>Ecdysozoa</taxon>
        <taxon>Arthropoda</taxon>
        <taxon>Crustacea</taxon>
        <taxon>Branchiopoda</taxon>
        <taxon>Diplostraca</taxon>
        <taxon>Cladocera</taxon>
        <taxon>Anomopoda</taxon>
        <taxon>Daphniidae</taxon>
        <taxon>Daphnia</taxon>
    </lineage>
</organism>
<evidence type="ECO:0000313" key="2">
    <source>
        <dbReference type="EMBL" id="KZS03653.1"/>
    </source>
</evidence>
<gene>
    <name evidence="2" type="ORF">APZ42_033576</name>
</gene>
<evidence type="ECO:0000313" key="3">
    <source>
        <dbReference type="Proteomes" id="UP000076858"/>
    </source>
</evidence>
<proteinExistence type="predicted"/>
<dbReference type="EMBL" id="LRGB01003234">
    <property type="protein sequence ID" value="KZS03653.1"/>
    <property type="molecule type" value="Genomic_DNA"/>
</dbReference>
<keyword evidence="3" id="KW-1185">Reference proteome</keyword>
<feature type="compositionally biased region" description="Acidic residues" evidence="1">
    <location>
        <begin position="180"/>
        <end position="195"/>
    </location>
</feature>
<accession>A0A164KYX7</accession>
<dbReference type="AlphaFoldDB" id="A0A164KYX7"/>
<name>A0A164KYX7_9CRUS</name>
<evidence type="ECO:0000256" key="1">
    <source>
        <dbReference type="SAM" id="MobiDB-lite"/>
    </source>
</evidence>
<dbReference type="Proteomes" id="UP000076858">
    <property type="component" value="Unassembled WGS sequence"/>
</dbReference>
<feature type="region of interest" description="Disordered" evidence="1">
    <location>
        <begin position="171"/>
        <end position="195"/>
    </location>
</feature>
<feature type="region of interest" description="Disordered" evidence="1">
    <location>
        <begin position="343"/>
        <end position="368"/>
    </location>
</feature>